<dbReference type="RefSeq" id="WP_122897298.1">
    <property type="nucleotide sequence ID" value="NZ_RHIB01000001.1"/>
</dbReference>
<evidence type="ECO:0000256" key="5">
    <source>
        <dbReference type="ARBA" id="ARBA00022801"/>
    </source>
</evidence>
<name>A0A3M7TZC0_9BACI</name>
<feature type="binding site" evidence="7">
    <location>
        <position position="91"/>
    </location>
    <ligand>
        <name>Mg(2+)</name>
        <dbReference type="ChEBI" id="CHEBI:18420"/>
        <label>1</label>
        <note>catalytic</note>
    </ligand>
</feature>
<evidence type="ECO:0000256" key="4">
    <source>
        <dbReference type="ARBA" id="ARBA00022723"/>
    </source>
</evidence>
<dbReference type="GO" id="GO:0007165">
    <property type="term" value="P:signal transduction"/>
    <property type="evidence" value="ECO:0007669"/>
    <property type="project" value="TreeGrafter"/>
</dbReference>
<feature type="binding site" evidence="7">
    <location>
        <position position="89"/>
    </location>
    <ligand>
        <name>Mg(2+)</name>
        <dbReference type="ChEBI" id="CHEBI:18420"/>
        <label>1</label>
        <note>catalytic</note>
    </ligand>
</feature>
<feature type="binding site" evidence="7">
    <location>
        <position position="92"/>
    </location>
    <ligand>
        <name>Mg(2+)</name>
        <dbReference type="ChEBI" id="CHEBI:18420"/>
        <label>1</label>
        <note>catalytic</note>
    </ligand>
</feature>
<reference evidence="8 9" key="1">
    <citation type="submission" date="2018-10" db="EMBL/GenBank/DDBJ databases">
        <title>Bacillus Keqinensis sp. nov., a moderately halophilic bacterium isolated from a saline-alkaline lake.</title>
        <authorList>
            <person name="Wang H."/>
        </authorList>
    </citation>
    <scope>NUCLEOTIDE SEQUENCE [LARGE SCALE GENOMIC DNA]</scope>
    <source>
        <strain evidence="8 9">KQ-3</strain>
    </source>
</reference>
<dbReference type="InterPro" id="IPR020583">
    <property type="entry name" value="Inositol_monoP_metal-BS"/>
</dbReference>
<accession>A0A3M7TZC0</accession>
<dbReference type="CDD" id="cd01637">
    <property type="entry name" value="IMPase_like"/>
    <property type="match status" value="1"/>
</dbReference>
<keyword evidence="4 7" id="KW-0479">Metal-binding</keyword>
<evidence type="ECO:0000313" key="9">
    <source>
        <dbReference type="Proteomes" id="UP000278746"/>
    </source>
</evidence>
<comment type="catalytic activity">
    <reaction evidence="1">
        <text>a myo-inositol phosphate + H2O = myo-inositol + phosphate</text>
        <dbReference type="Rhea" id="RHEA:24056"/>
        <dbReference type="ChEBI" id="CHEBI:15377"/>
        <dbReference type="ChEBI" id="CHEBI:17268"/>
        <dbReference type="ChEBI" id="CHEBI:43474"/>
        <dbReference type="ChEBI" id="CHEBI:84139"/>
        <dbReference type="EC" id="3.1.3.25"/>
    </reaction>
</comment>
<comment type="cofactor">
    <cofactor evidence="2 7">
        <name>Mg(2+)</name>
        <dbReference type="ChEBI" id="CHEBI:18420"/>
    </cofactor>
</comment>
<feature type="binding site" evidence="7">
    <location>
        <position position="211"/>
    </location>
    <ligand>
        <name>Mg(2+)</name>
        <dbReference type="ChEBI" id="CHEBI:18420"/>
        <label>1</label>
        <note>catalytic</note>
    </ligand>
</feature>
<evidence type="ECO:0000313" key="8">
    <source>
        <dbReference type="EMBL" id="RNA69785.1"/>
    </source>
</evidence>
<evidence type="ECO:0000256" key="7">
    <source>
        <dbReference type="PIRSR" id="PIRSR600760-2"/>
    </source>
</evidence>
<dbReference type="GO" id="GO:0046872">
    <property type="term" value="F:metal ion binding"/>
    <property type="evidence" value="ECO:0007669"/>
    <property type="project" value="UniProtKB-KW"/>
</dbReference>
<dbReference type="GO" id="GO:0008934">
    <property type="term" value="F:inositol monophosphate 1-phosphatase activity"/>
    <property type="evidence" value="ECO:0007669"/>
    <property type="project" value="TreeGrafter"/>
</dbReference>
<dbReference type="InterPro" id="IPR020550">
    <property type="entry name" value="Inositol_monophosphatase_CS"/>
</dbReference>
<protein>
    <recommendedName>
        <fullName evidence="3">inositol-phosphate phosphatase</fullName>
        <ecNumber evidence="3">3.1.3.25</ecNumber>
    </recommendedName>
</protein>
<sequence length="260" mass="29342">MTQEQWQSIYETAISWTKEAGENIRKMMDDTYEIHTKVNEHDLVTDVDRETELFFKNKINEKYSTHRIMGEEGLGDVVDDLDGTVWIIDPIDGTVNFVHQKCYFAISIGVFHEGKGMVGIIYDVMADEIFTALNGEGAFLNEEPLPRLENVTMNESLLSFNAGWVMKDRRLEALVNQSRGIRSYGAASLEMAYVACGRIEAYISFNLAPWDMAGGYVLLEEVGGIATNYEGNKLTFLNKDTLLAANPAIYKDIMKEIHGK</sequence>
<dbReference type="Pfam" id="PF00459">
    <property type="entry name" value="Inositol_P"/>
    <property type="match status" value="1"/>
</dbReference>
<dbReference type="SUPFAM" id="SSF56655">
    <property type="entry name" value="Carbohydrate phosphatase"/>
    <property type="match status" value="1"/>
</dbReference>
<evidence type="ECO:0000256" key="3">
    <source>
        <dbReference type="ARBA" id="ARBA00013106"/>
    </source>
</evidence>
<dbReference type="GO" id="GO:0046854">
    <property type="term" value="P:phosphatidylinositol phosphate biosynthetic process"/>
    <property type="evidence" value="ECO:0007669"/>
    <property type="project" value="InterPro"/>
</dbReference>
<keyword evidence="9" id="KW-1185">Reference proteome</keyword>
<dbReference type="PANTHER" id="PTHR20854">
    <property type="entry name" value="INOSITOL MONOPHOSPHATASE"/>
    <property type="match status" value="1"/>
</dbReference>
<organism evidence="8 9">
    <name type="scientific">Alteribacter keqinensis</name>
    <dbReference type="NCBI Taxonomy" id="2483800"/>
    <lineage>
        <taxon>Bacteria</taxon>
        <taxon>Bacillati</taxon>
        <taxon>Bacillota</taxon>
        <taxon>Bacilli</taxon>
        <taxon>Bacillales</taxon>
        <taxon>Bacillaceae</taxon>
        <taxon>Alteribacter</taxon>
    </lineage>
</organism>
<dbReference type="FunFam" id="3.30.540.10:FF:000003">
    <property type="entry name" value="Inositol-1-monophosphatase"/>
    <property type="match status" value="1"/>
</dbReference>
<dbReference type="OrthoDB" id="9772456at2"/>
<dbReference type="Gene3D" id="3.30.540.10">
    <property type="entry name" value="Fructose-1,6-Bisphosphatase, subunit A, domain 1"/>
    <property type="match status" value="1"/>
</dbReference>
<dbReference type="PROSITE" id="PS00629">
    <property type="entry name" value="IMP_1"/>
    <property type="match status" value="1"/>
</dbReference>
<evidence type="ECO:0000256" key="6">
    <source>
        <dbReference type="ARBA" id="ARBA00022842"/>
    </source>
</evidence>
<evidence type="ECO:0000256" key="1">
    <source>
        <dbReference type="ARBA" id="ARBA00001033"/>
    </source>
</evidence>
<dbReference type="Gene3D" id="3.40.190.80">
    <property type="match status" value="1"/>
</dbReference>
<dbReference type="EMBL" id="RHIB01000001">
    <property type="protein sequence ID" value="RNA69785.1"/>
    <property type="molecule type" value="Genomic_DNA"/>
</dbReference>
<keyword evidence="5" id="KW-0378">Hydrolase</keyword>
<dbReference type="PROSITE" id="PS00630">
    <property type="entry name" value="IMP_2"/>
    <property type="match status" value="1"/>
</dbReference>
<dbReference type="PANTHER" id="PTHR20854:SF4">
    <property type="entry name" value="INOSITOL-1-MONOPHOSPHATASE-RELATED"/>
    <property type="match status" value="1"/>
</dbReference>
<dbReference type="EC" id="3.1.3.25" evidence="3"/>
<evidence type="ECO:0000256" key="2">
    <source>
        <dbReference type="ARBA" id="ARBA00001946"/>
    </source>
</evidence>
<dbReference type="Proteomes" id="UP000278746">
    <property type="component" value="Unassembled WGS sequence"/>
</dbReference>
<dbReference type="PRINTS" id="PR00377">
    <property type="entry name" value="IMPHPHTASES"/>
</dbReference>
<gene>
    <name evidence="8" type="ORF">EBO34_07575</name>
</gene>
<proteinExistence type="predicted"/>
<dbReference type="InterPro" id="IPR000760">
    <property type="entry name" value="Inositol_monophosphatase-like"/>
</dbReference>
<feature type="binding site" evidence="7">
    <location>
        <position position="71"/>
    </location>
    <ligand>
        <name>Mg(2+)</name>
        <dbReference type="ChEBI" id="CHEBI:18420"/>
        <label>1</label>
        <note>catalytic</note>
    </ligand>
</feature>
<dbReference type="AlphaFoldDB" id="A0A3M7TZC0"/>
<dbReference type="GO" id="GO:0006020">
    <property type="term" value="P:inositol metabolic process"/>
    <property type="evidence" value="ECO:0007669"/>
    <property type="project" value="TreeGrafter"/>
</dbReference>
<comment type="caution">
    <text evidence="8">The sequence shown here is derived from an EMBL/GenBank/DDBJ whole genome shotgun (WGS) entry which is preliminary data.</text>
</comment>
<keyword evidence="6 7" id="KW-0460">Magnesium</keyword>